<dbReference type="InterPro" id="IPR031310">
    <property type="entry name" value="Ribosomal_uL5_N"/>
</dbReference>
<keyword evidence="5 13" id="KW-0150">Chloroplast</keyword>
<protein>
    <recommendedName>
        <fullName evidence="8 9">Large ribosomal subunit protein uL5c</fullName>
    </recommendedName>
</protein>
<dbReference type="PANTHER" id="PTHR11994">
    <property type="entry name" value="60S RIBOSOMAL PROTEIN L11-RELATED"/>
    <property type="match status" value="1"/>
</dbReference>
<comment type="subunit">
    <text evidence="4 9">Part of the 50S ribosomal subunit; contacts the 5S rRNA.</text>
</comment>
<reference evidence="13" key="1">
    <citation type="submission" date="2018-07" db="EMBL/GenBank/DDBJ databases">
        <authorList>
            <person name="Quirk P.G."/>
            <person name="Krulwich T.A."/>
        </authorList>
    </citation>
    <scope>NUCLEOTIDE SEQUENCE</scope>
</reference>
<dbReference type="GO" id="GO:0006412">
    <property type="term" value="P:translation"/>
    <property type="evidence" value="ECO:0007669"/>
    <property type="project" value="UniProtKB-UniRule"/>
</dbReference>
<dbReference type="EMBL" id="MH591104">
    <property type="protein sequence ID" value="AYC64933.1"/>
    <property type="molecule type" value="Genomic_DNA"/>
</dbReference>
<dbReference type="GO" id="GO:0019843">
    <property type="term" value="F:rRNA binding"/>
    <property type="evidence" value="ECO:0007669"/>
    <property type="project" value="UniProtKB-UniRule"/>
</dbReference>
<name>A0A386AZU5_9CHLO</name>
<dbReference type="Pfam" id="PF00281">
    <property type="entry name" value="Ribosomal_L5"/>
    <property type="match status" value="1"/>
</dbReference>
<dbReference type="AlphaFoldDB" id="A0A386AZU5"/>
<keyword evidence="9" id="KW-0699">rRNA-binding</keyword>
<dbReference type="InterPro" id="IPR022803">
    <property type="entry name" value="Ribosomal_uL5_dom_sf"/>
</dbReference>
<dbReference type="GO" id="GO:1990904">
    <property type="term" value="C:ribonucleoprotein complex"/>
    <property type="evidence" value="ECO:0007669"/>
    <property type="project" value="UniProtKB-KW"/>
</dbReference>
<dbReference type="Pfam" id="PF00673">
    <property type="entry name" value="Ribosomal_L5_C"/>
    <property type="match status" value="1"/>
</dbReference>
<evidence type="ECO:0000256" key="1">
    <source>
        <dbReference type="ARBA" id="ARBA00003898"/>
    </source>
</evidence>
<keyword evidence="6 9" id="KW-0689">Ribosomal protein</keyword>
<keyword evidence="9" id="KW-0694">RNA-binding</keyword>
<dbReference type="InterPro" id="IPR031309">
    <property type="entry name" value="Ribosomal_uL5_C"/>
</dbReference>
<reference evidence="13" key="2">
    <citation type="journal article" date="2019" name="Mol. Phylogenet. Evol.">
        <title>Reassessment of the classification of bryopsidales (chlorophyta) based on chloroplast phylogenomic analyses.</title>
        <authorList>
            <person name="Cremen M.C."/>
            <person name="Leliaert F."/>
            <person name="West J."/>
            <person name="Lam D.W."/>
            <person name="Shimada S."/>
            <person name="Lopez-Bautista J.M."/>
            <person name="Verbruggen H."/>
        </authorList>
    </citation>
    <scope>NUCLEOTIDE SEQUENCE</scope>
</reference>
<evidence type="ECO:0000256" key="3">
    <source>
        <dbReference type="ARBA" id="ARBA00008553"/>
    </source>
</evidence>
<keyword evidence="13" id="KW-0934">Plastid</keyword>
<evidence type="ECO:0000256" key="6">
    <source>
        <dbReference type="ARBA" id="ARBA00022980"/>
    </source>
</evidence>
<dbReference type="NCBIfam" id="NF000585">
    <property type="entry name" value="PRK00010.1"/>
    <property type="match status" value="1"/>
</dbReference>
<dbReference type="PIRSF" id="PIRSF002161">
    <property type="entry name" value="Ribosomal_L5"/>
    <property type="match status" value="1"/>
</dbReference>
<feature type="domain" description="Large ribosomal subunit protein uL5 N-terminal" evidence="11">
    <location>
        <begin position="27"/>
        <end position="83"/>
    </location>
</feature>
<accession>A0A386AZU5</accession>
<evidence type="ECO:0000313" key="13">
    <source>
        <dbReference type="EMBL" id="AYC64933.1"/>
    </source>
</evidence>
<evidence type="ECO:0000256" key="8">
    <source>
        <dbReference type="ARBA" id="ARBA00035210"/>
    </source>
</evidence>
<gene>
    <name evidence="9 13" type="primary">rpl5</name>
</gene>
<dbReference type="GO" id="GO:0005840">
    <property type="term" value="C:ribosome"/>
    <property type="evidence" value="ECO:0007669"/>
    <property type="project" value="UniProtKB-KW"/>
</dbReference>
<feature type="domain" description="Large ribosomal subunit protein uL5 C-terminal" evidence="12">
    <location>
        <begin position="87"/>
        <end position="180"/>
    </location>
</feature>
<dbReference type="Gene3D" id="3.30.1440.10">
    <property type="match status" value="1"/>
</dbReference>
<proteinExistence type="inferred from homology"/>
<comment type="similarity">
    <text evidence="3 9 10">Belongs to the universal ribosomal protein uL5 family.</text>
</comment>
<dbReference type="HAMAP" id="MF_01333_B">
    <property type="entry name" value="Ribosomal_uL5_B"/>
    <property type="match status" value="1"/>
</dbReference>
<evidence type="ECO:0000259" key="11">
    <source>
        <dbReference type="Pfam" id="PF00281"/>
    </source>
</evidence>
<dbReference type="FunFam" id="3.30.1440.10:FF:000001">
    <property type="entry name" value="50S ribosomal protein L5"/>
    <property type="match status" value="1"/>
</dbReference>
<geneLocation type="chloroplast" evidence="13"/>
<evidence type="ECO:0000256" key="4">
    <source>
        <dbReference type="ARBA" id="ARBA00011505"/>
    </source>
</evidence>
<evidence type="ECO:0000256" key="5">
    <source>
        <dbReference type="ARBA" id="ARBA00022528"/>
    </source>
</evidence>
<evidence type="ECO:0000259" key="12">
    <source>
        <dbReference type="Pfam" id="PF00673"/>
    </source>
</evidence>
<organism evidence="13">
    <name type="scientific">Boodleopsis sp. H.0758</name>
    <dbReference type="NCBI Taxonomy" id="2320802"/>
    <lineage>
        <taxon>Eukaryota</taxon>
        <taxon>Viridiplantae</taxon>
        <taxon>Chlorophyta</taxon>
        <taxon>core chlorophytes</taxon>
        <taxon>Ulvophyceae</taxon>
        <taxon>TCBD clade</taxon>
        <taxon>Bryopsidales</taxon>
        <taxon>Halimedineae</taxon>
        <taxon>Halimedaceae</taxon>
        <taxon>Rhipileae</taxon>
        <taxon>Boodleopsis</taxon>
    </lineage>
</organism>
<dbReference type="GeneID" id="38278759"/>
<dbReference type="InterPro" id="IPR020930">
    <property type="entry name" value="Ribosomal_uL5_bac-type"/>
</dbReference>
<dbReference type="RefSeq" id="YP_009518967.1">
    <property type="nucleotide sequence ID" value="NC_039521.1"/>
</dbReference>
<evidence type="ECO:0000256" key="10">
    <source>
        <dbReference type="RuleBase" id="RU003930"/>
    </source>
</evidence>
<comment type="function">
    <text evidence="1 9">Binds 5S rRNA, forms part of the central protuberance of the 50S subunit.</text>
</comment>
<comment type="subcellular location">
    <subcellularLocation>
        <location evidence="2 9">Plastid</location>
        <location evidence="2 9">Chloroplast</location>
    </subcellularLocation>
</comment>
<dbReference type="GO" id="GO:0009507">
    <property type="term" value="C:chloroplast"/>
    <property type="evidence" value="ECO:0007669"/>
    <property type="project" value="UniProtKB-SubCell"/>
</dbReference>
<keyword evidence="7 9" id="KW-0687">Ribonucleoprotein</keyword>
<evidence type="ECO:0000256" key="9">
    <source>
        <dbReference type="HAMAP-Rule" id="MF_01333"/>
    </source>
</evidence>
<dbReference type="InterPro" id="IPR002132">
    <property type="entry name" value="Ribosomal_uL5"/>
</dbReference>
<dbReference type="SUPFAM" id="SSF55282">
    <property type="entry name" value="RL5-like"/>
    <property type="match status" value="1"/>
</dbReference>
<evidence type="ECO:0000256" key="7">
    <source>
        <dbReference type="ARBA" id="ARBA00023274"/>
    </source>
</evidence>
<sequence length="183" mass="21074">MEQRLQKHFFKHVLPNWSFYSDINYSNTLQIPKLKKIILNRGIGNASQNSKLIESSLEEFQKITGQKALVRYSKKPIAGFNLKKKMPVGIAVTLRRDFMYGFLDRLINLALPRIRDFSGLSLKSFDGYGNYNFGFKEQLMFPEIKYSEIQQICGMDIAIVTTAKNDLEGFALLKAFGMPFKNK</sequence>
<evidence type="ECO:0000256" key="2">
    <source>
        <dbReference type="ARBA" id="ARBA00004229"/>
    </source>
</evidence>
<dbReference type="GO" id="GO:0003735">
    <property type="term" value="F:structural constituent of ribosome"/>
    <property type="evidence" value="ECO:0007669"/>
    <property type="project" value="InterPro"/>
</dbReference>